<name>A0A645EZN0_9ZZZZ</name>
<reference evidence="2" key="1">
    <citation type="submission" date="2019-08" db="EMBL/GenBank/DDBJ databases">
        <authorList>
            <person name="Kucharzyk K."/>
            <person name="Murdoch R.W."/>
            <person name="Higgins S."/>
            <person name="Loffler F."/>
        </authorList>
    </citation>
    <scope>NUCLEOTIDE SEQUENCE</scope>
</reference>
<dbReference type="AlphaFoldDB" id="A0A645EZN0"/>
<comment type="caution">
    <text evidence="2">The sequence shown here is derived from an EMBL/GenBank/DDBJ whole genome shotgun (WGS) entry which is preliminary data.</text>
</comment>
<evidence type="ECO:0000313" key="2">
    <source>
        <dbReference type="EMBL" id="MPN06702.1"/>
    </source>
</evidence>
<gene>
    <name evidence="2" type="ORF">SDC9_153958</name>
</gene>
<sequence>MRCLLSSSVAIAKKQHVLLGNAIERGGAQRFGDARFAARFAVSICDEHDDNVASRRGVLLQYAGQHVDFVVLMRNNQHHAPIRKQVVAVDLRHHIRGALRGDWPTDAQQQHDTDQQRTYRNQDCTHRLAV</sequence>
<protein>
    <submittedName>
        <fullName evidence="2">Uncharacterized protein</fullName>
    </submittedName>
</protein>
<organism evidence="2">
    <name type="scientific">bioreactor metagenome</name>
    <dbReference type="NCBI Taxonomy" id="1076179"/>
    <lineage>
        <taxon>unclassified sequences</taxon>
        <taxon>metagenomes</taxon>
        <taxon>ecological metagenomes</taxon>
    </lineage>
</organism>
<accession>A0A645EZN0</accession>
<dbReference type="EMBL" id="VSSQ01052632">
    <property type="protein sequence ID" value="MPN06702.1"/>
    <property type="molecule type" value="Genomic_DNA"/>
</dbReference>
<feature type="region of interest" description="Disordered" evidence="1">
    <location>
        <begin position="101"/>
        <end position="123"/>
    </location>
</feature>
<proteinExistence type="predicted"/>
<evidence type="ECO:0000256" key="1">
    <source>
        <dbReference type="SAM" id="MobiDB-lite"/>
    </source>
</evidence>